<dbReference type="InterPro" id="IPR001173">
    <property type="entry name" value="Glyco_trans_2-like"/>
</dbReference>
<comment type="caution">
    <text evidence="3">The sequence shown here is derived from an EMBL/GenBank/DDBJ whole genome shotgun (WGS) entry which is preliminary data.</text>
</comment>
<comment type="similarity">
    <text evidence="1">Belongs to the glycosyltransferase 2 family.</text>
</comment>
<dbReference type="SUPFAM" id="SSF53448">
    <property type="entry name" value="Nucleotide-diphospho-sugar transferases"/>
    <property type="match status" value="1"/>
</dbReference>
<organism evidence="3 4">
    <name type="scientific">Allobranchiibius huperziae</name>
    <dbReference type="NCBI Taxonomy" id="1874116"/>
    <lineage>
        <taxon>Bacteria</taxon>
        <taxon>Bacillati</taxon>
        <taxon>Actinomycetota</taxon>
        <taxon>Actinomycetes</taxon>
        <taxon>Micrococcales</taxon>
        <taxon>Dermacoccaceae</taxon>
        <taxon>Allobranchiibius</taxon>
    </lineage>
</organism>
<dbReference type="GO" id="GO:0016853">
    <property type="term" value="F:isomerase activity"/>
    <property type="evidence" value="ECO:0007669"/>
    <property type="project" value="UniProtKB-KW"/>
</dbReference>
<dbReference type="Gene3D" id="3.90.550.10">
    <property type="entry name" value="Spore Coat Polysaccharide Biosynthesis Protein SpsA, Chain A"/>
    <property type="match status" value="1"/>
</dbReference>
<evidence type="ECO:0000259" key="2">
    <source>
        <dbReference type="Pfam" id="PF00535"/>
    </source>
</evidence>
<dbReference type="Proteomes" id="UP000571817">
    <property type="component" value="Unassembled WGS sequence"/>
</dbReference>
<dbReference type="AlphaFoldDB" id="A0A853DGG1"/>
<dbReference type="EC" id="5.1.3.25" evidence="3"/>
<keyword evidence="3" id="KW-0413">Isomerase</keyword>
<sequence>MIDIVLPCLDEAAALPHVLGDLPDGTRALVVDNGSTDGSPEIARSLGAHVVTATQRGYGAACHAGLMAATADLVAFVDCDGSFDLSIVPALAAPVLDGSADLAVGRRRPVARGAWPAHARLANGVLSWRLRTLGLPVHDVGAVRVARRTALIDLAQIDRRSGYPLETMVLAAKAGWRVVETDVDYHPRHGRSKVTGTVRGTVQAMRDMTVVLAR</sequence>
<proteinExistence type="inferred from homology"/>
<feature type="domain" description="Glycosyltransferase 2-like" evidence="2">
    <location>
        <begin position="4"/>
        <end position="118"/>
    </location>
</feature>
<dbReference type="PANTHER" id="PTHR48090">
    <property type="entry name" value="UNDECAPRENYL-PHOSPHATE 4-DEOXY-4-FORMAMIDO-L-ARABINOSE TRANSFERASE-RELATED"/>
    <property type="match status" value="1"/>
</dbReference>
<name>A0A853DGG1_9MICO</name>
<dbReference type="InterPro" id="IPR050256">
    <property type="entry name" value="Glycosyltransferase_2"/>
</dbReference>
<dbReference type="EMBL" id="JACCFW010000001">
    <property type="protein sequence ID" value="NYJ75777.1"/>
    <property type="molecule type" value="Genomic_DNA"/>
</dbReference>
<dbReference type="CDD" id="cd04179">
    <property type="entry name" value="DPM_DPG-synthase_like"/>
    <property type="match status" value="1"/>
</dbReference>
<keyword evidence="4" id="KW-1185">Reference proteome</keyword>
<gene>
    <name evidence="3" type="ORF">HNR15_002740</name>
</gene>
<accession>A0A853DGG1</accession>
<dbReference type="PANTHER" id="PTHR48090:SF7">
    <property type="entry name" value="RFBJ PROTEIN"/>
    <property type="match status" value="1"/>
</dbReference>
<evidence type="ECO:0000313" key="4">
    <source>
        <dbReference type="Proteomes" id="UP000571817"/>
    </source>
</evidence>
<dbReference type="InterPro" id="IPR029044">
    <property type="entry name" value="Nucleotide-diphossugar_trans"/>
</dbReference>
<reference evidence="3 4" key="1">
    <citation type="submission" date="2020-07" db="EMBL/GenBank/DDBJ databases">
        <title>Sequencing the genomes of 1000 actinobacteria strains.</title>
        <authorList>
            <person name="Klenk H.-P."/>
        </authorList>
    </citation>
    <scope>NUCLEOTIDE SEQUENCE [LARGE SCALE GENOMIC DNA]</scope>
    <source>
        <strain evidence="3 4">DSM 29531</strain>
    </source>
</reference>
<evidence type="ECO:0000313" key="3">
    <source>
        <dbReference type="EMBL" id="NYJ75777.1"/>
    </source>
</evidence>
<protein>
    <submittedName>
        <fullName evidence="3">dTDP-L-rhamnose 4-epimerase</fullName>
        <ecNumber evidence="3">5.1.3.25</ecNumber>
    </submittedName>
</protein>
<evidence type="ECO:0000256" key="1">
    <source>
        <dbReference type="ARBA" id="ARBA00006739"/>
    </source>
</evidence>
<dbReference type="RefSeq" id="WP_179482711.1">
    <property type="nucleotide sequence ID" value="NZ_JACCFW010000001.1"/>
</dbReference>
<dbReference type="Pfam" id="PF00535">
    <property type="entry name" value="Glycos_transf_2"/>
    <property type="match status" value="1"/>
</dbReference>